<evidence type="ECO:0000256" key="4">
    <source>
        <dbReference type="SAM" id="MobiDB-lite"/>
    </source>
</evidence>
<keyword evidence="2" id="KW-0689">Ribosomal protein</keyword>
<gene>
    <name evidence="6" type="ORF">Zm00014a_011835</name>
</gene>
<organism evidence="6">
    <name type="scientific">Zea mays</name>
    <name type="common">Maize</name>
    <dbReference type="NCBI Taxonomy" id="4577"/>
    <lineage>
        <taxon>Eukaryota</taxon>
        <taxon>Viridiplantae</taxon>
        <taxon>Streptophyta</taxon>
        <taxon>Embryophyta</taxon>
        <taxon>Tracheophyta</taxon>
        <taxon>Spermatophyta</taxon>
        <taxon>Magnoliopsida</taxon>
        <taxon>Liliopsida</taxon>
        <taxon>Poales</taxon>
        <taxon>Poaceae</taxon>
        <taxon>PACMAD clade</taxon>
        <taxon>Panicoideae</taxon>
        <taxon>Andropogonodae</taxon>
        <taxon>Andropogoneae</taxon>
        <taxon>Tripsacinae</taxon>
        <taxon>Zea</taxon>
    </lineage>
</organism>
<evidence type="ECO:0008006" key="7">
    <source>
        <dbReference type="Google" id="ProtNLM"/>
    </source>
</evidence>
<dbReference type="GO" id="GO:0005840">
    <property type="term" value="C:ribosome"/>
    <property type="evidence" value="ECO:0007669"/>
    <property type="project" value="UniProtKB-KW"/>
</dbReference>
<dbReference type="Pfam" id="PF01779">
    <property type="entry name" value="Ribosomal_L29e"/>
    <property type="match status" value="1"/>
</dbReference>
<keyword evidence="3" id="KW-0687">Ribonucleoprotein</keyword>
<feature type="transmembrane region" description="Helical" evidence="5">
    <location>
        <begin position="80"/>
        <end position="104"/>
    </location>
</feature>
<comment type="similarity">
    <text evidence="1">Belongs to the eukaryotic ribosomal protein eL29 family.</text>
</comment>
<evidence type="ECO:0000256" key="1">
    <source>
        <dbReference type="ARBA" id="ARBA00010247"/>
    </source>
</evidence>
<keyword evidence="5" id="KW-0812">Transmembrane</keyword>
<reference evidence="6" key="1">
    <citation type="journal article" date="2018" name="Nat. Genet.">
        <title>Extensive intraspecific gene order and gene structural variations between Mo17 and other maize genomes.</title>
        <authorList>
            <person name="Sun S."/>
            <person name="Zhou Y."/>
            <person name="Chen J."/>
            <person name="Shi J."/>
            <person name="Zhao H."/>
            <person name="Zhao H."/>
            <person name="Song W."/>
            <person name="Zhang M."/>
            <person name="Cui Y."/>
            <person name="Dong X."/>
            <person name="Liu H."/>
            <person name="Ma X."/>
            <person name="Jiao Y."/>
            <person name="Wang B."/>
            <person name="Wei X."/>
            <person name="Stein J.C."/>
            <person name="Glaubitz J.C."/>
            <person name="Lu F."/>
            <person name="Yu G."/>
            <person name="Liang C."/>
            <person name="Fengler K."/>
            <person name="Li B."/>
            <person name="Rafalski A."/>
            <person name="Schnable P.S."/>
            <person name="Ware D.H."/>
            <person name="Buckler E.S."/>
            <person name="Lai J."/>
        </authorList>
    </citation>
    <scope>NUCLEOTIDE SEQUENCE [LARGE SCALE GENOMIC DNA]</scope>
    <source>
        <tissue evidence="6">Seedling</tissue>
    </source>
</reference>
<dbReference type="InterPro" id="IPR002673">
    <property type="entry name" value="Ribosomal_eL29"/>
</dbReference>
<feature type="region of interest" description="Disordered" evidence="4">
    <location>
        <begin position="1"/>
        <end position="35"/>
    </location>
</feature>
<dbReference type="PANTHER" id="PTHR37241">
    <property type="entry name" value="NEUROFILAMENT HEAVY PROTEIN"/>
    <property type="match status" value="1"/>
</dbReference>
<dbReference type="EMBL" id="NCVQ01000005">
    <property type="protein sequence ID" value="PWZ28794.1"/>
    <property type="molecule type" value="Genomic_DNA"/>
</dbReference>
<keyword evidence="5" id="KW-1133">Transmembrane helix</keyword>
<sequence length="251" mass="27895">MAKSKDHMAHNQSYKAHKNNIKKPTRGCQTSTKGGFITKPETLTDGIVKLMIWHRTIPSMQGFCSLGLRGLPGIKVNDSIMLFVLCLWLSMAFNTNYEIVFLIISGMMRTIWSPDGPNKIHPDVDLTAPDAGRPDDDPAWFCLRVGCDQSHERVDPEALDRSFFMRVMAARSPNKKQSAQIDVTAQQLGEPRPAFNNGIQRKAVEPERVSRAASSTRKTKPARGLPAPPPSRTGKERKVVVKLSRFQTAAA</sequence>
<dbReference type="AlphaFoldDB" id="A0A3L6F6B5"/>
<feature type="region of interest" description="Disordered" evidence="4">
    <location>
        <begin position="186"/>
        <end position="240"/>
    </location>
</feature>
<dbReference type="Gene3D" id="6.10.140.1730">
    <property type="match status" value="1"/>
</dbReference>
<dbReference type="GO" id="GO:1990904">
    <property type="term" value="C:ribonucleoprotein complex"/>
    <property type="evidence" value="ECO:0007669"/>
    <property type="project" value="UniProtKB-KW"/>
</dbReference>
<protein>
    <recommendedName>
        <fullName evidence="7">60S ribosomal protein L29</fullName>
    </recommendedName>
</protein>
<evidence type="ECO:0000256" key="5">
    <source>
        <dbReference type="SAM" id="Phobius"/>
    </source>
</evidence>
<proteinExistence type="inferred from homology"/>
<dbReference type="GO" id="GO:0003735">
    <property type="term" value="F:structural constituent of ribosome"/>
    <property type="evidence" value="ECO:0007669"/>
    <property type="project" value="InterPro"/>
</dbReference>
<evidence type="ECO:0000256" key="3">
    <source>
        <dbReference type="ARBA" id="ARBA00023274"/>
    </source>
</evidence>
<dbReference type="GO" id="GO:0006412">
    <property type="term" value="P:translation"/>
    <property type="evidence" value="ECO:0007669"/>
    <property type="project" value="InterPro"/>
</dbReference>
<name>A0A3L6F6B5_MAIZE</name>
<accession>A0A3L6F6B5</accession>
<keyword evidence="5" id="KW-0472">Membrane</keyword>
<comment type="caution">
    <text evidence="6">The sequence shown here is derived from an EMBL/GenBank/DDBJ whole genome shotgun (WGS) entry which is preliminary data.</text>
</comment>
<dbReference type="Proteomes" id="UP000251960">
    <property type="component" value="Chromosome 4"/>
</dbReference>
<dbReference type="PANTHER" id="PTHR37241:SF1">
    <property type="entry name" value="NEUROFILAMENT HEAVY PROTEIN"/>
    <property type="match status" value="1"/>
</dbReference>
<evidence type="ECO:0000256" key="2">
    <source>
        <dbReference type="ARBA" id="ARBA00022980"/>
    </source>
</evidence>
<dbReference type="ExpressionAtlas" id="A0A3L6F6B5">
    <property type="expression patterns" value="baseline"/>
</dbReference>
<feature type="compositionally biased region" description="Basic residues" evidence="4">
    <location>
        <begin position="15"/>
        <end position="25"/>
    </location>
</feature>
<evidence type="ECO:0000313" key="6">
    <source>
        <dbReference type="EMBL" id="PWZ28794.1"/>
    </source>
</evidence>